<accession>A0ACC2N5H9</accession>
<keyword evidence="2" id="KW-1185">Reference proteome</keyword>
<evidence type="ECO:0000313" key="2">
    <source>
        <dbReference type="Proteomes" id="UP001239111"/>
    </source>
</evidence>
<sequence length="128" mass="14993">MRESLKVVVKKEKERWQILYFDSKKKREIQSVTLNGIDYGENSIIVLDYLPDGMIFGVVKNVFDVNDETIFQYQPLKPCGFREDYAAHMVDIEGNDYCLIRYNDLASPMVCPMFEIKDVQYVVTRHAL</sequence>
<comment type="caution">
    <text evidence="1">The sequence shown here is derived from an EMBL/GenBank/DDBJ whole genome shotgun (WGS) entry which is preliminary data.</text>
</comment>
<organism evidence="1 2">
    <name type="scientific">Eretmocerus hayati</name>
    <dbReference type="NCBI Taxonomy" id="131215"/>
    <lineage>
        <taxon>Eukaryota</taxon>
        <taxon>Metazoa</taxon>
        <taxon>Ecdysozoa</taxon>
        <taxon>Arthropoda</taxon>
        <taxon>Hexapoda</taxon>
        <taxon>Insecta</taxon>
        <taxon>Pterygota</taxon>
        <taxon>Neoptera</taxon>
        <taxon>Endopterygota</taxon>
        <taxon>Hymenoptera</taxon>
        <taxon>Apocrita</taxon>
        <taxon>Proctotrupomorpha</taxon>
        <taxon>Chalcidoidea</taxon>
        <taxon>Aphelinidae</taxon>
        <taxon>Aphelininae</taxon>
        <taxon>Eretmocerus</taxon>
    </lineage>
</organism>
<dbReference type="Proteomes" id="UP001239111">
    <property type="component" value="Chromosome 4"/>
</dbReference>
<proteinExistence type="predicted"/>
<reference evidence="1" key="1">
    <citation type="submission" date="2023-04" db="EMBL/GenBank/DDBJ databases">
        <title>A chromosome-level genome assembly of the parasitoid wasp Eretmocerus hayati.</title>
        <authorList>
            <person name="Zhong Y."/>
            <person name="Liu S."/>
            <person name="Liu Y."/>
        </authorList>
    </citation>
    <scope>NUCLEOTIDE SEQUENCE</scope>
    <source>
        <strain evidence="1">ZJU_SS_LIU_2023</strain>
    </source>
</reference>
<name>A0ACC2N5H9_9HYME</name>
<protein>
    <submittedName>
        <fullName evidence="1">Uncharacterized protein</fullName>
    </submittedName>
</protein>
<evidence type="ECO:0000313" key="1">
    <source>
        <dbReference type="EMBL" id="KAJ8665951.1"/>
    </source>
</evidence>
<gene>
    <name evidence="1" type="ORF">QAD02_007613</name>
</gene>
<dbReference type="EMBL" id="CM056744">
    <property type="protein sequence ID" value="KAJ8665951.1"/>
    <property type="molecule type" value="Genomic_DNA"/>
</dbReference>